<feature type="region of interest" description="Disordered" evidence="2">
    <location>
        <begin position="128"/>
        <end position="164"/>
    </location>
</feature>
<accession>A0A383VHE2</accession>
<keyword evidence="5" id="KW-1185">Reference proteome</keyword>
<evidence type="ECO:0000313" key="4">
    <source>
        <dbReference type="EMBL" id="SZX64955.1"/>
    </source>
</evidence>
<keyword evidence="1" id="KW-0694">RNA-binding</keyword>
<feature type="domain" description="RRM" evidence="3">
    <location>
        <begin position="21"/>
        <end position="103"/>
    </location>
</feature>
<gene>
    <name evidence="4" type="ORF">BQ4739_LOCUS5429</name>
</gene>
<dbReference type="Proteomes" id="UP000256970">
    <property type="component" value="Unassembled WGS sequence"/>
</dbReference>
<evidence type="ECO:0000256" key="1">
    <source>
        <dbReference type="PROSITE-ProRule" id="PRU00176"/>
    </source>
</evidence>
<evidence type="ECO:0000259" key="3">
    <source>
        <dbReference type="PROSITE" id="PS50102"/>
    </source>
</evidence>
<feature type="compositionally biased region" description="Low complexity" evidence="2">
    <location>
        <begin position="232"/>
        <end position="243"/>
    </location>
</feature>
<dbReference type="PROSITE" id="PS50102">
    <property type="entry name" value="RRM"/>
    <property type="match status" value="1"/>
</dbReference>
<dbReference type="InterPro" id="IPR000504">
    <property type="entry name" value="RRM_dom"/>
</dbReference>
<dbReference type="AlphaFoldDB" id="A0A383VHE2"/>
<dbReference type="GO" id="GO:0003723">
    <property type="term" value="F:RNA binding"/>
    <property type="evidence" value="ECO:0007669"/>
    <property type="project" value="UniProtKB-UniRule"/>
</dbReference>
<dbReference type="InterPro" id="IPR035979">
    <property type="entry name" value="RBD_domain_sf"/>
</dbReference>
<dbReference type="SMART" id="SM00360">
    <property type="entry name" value="RRM"/>
    <property type="match status" value="1"/>
</dbReference>
<proteinExistence type="predicted"/>
<name>A0A383VHE2_TETOB</name>
<dbReference type="Gene3D" id="3.30.70.330">
    <property type="match status" value="1"/>
</dbReference>
<organism evidence="4 5">
    <name type="scientific">Tetradesmus obliquus</name>
    <name type="common">Green alga</name>
    <name type="synonym">Acutodesmus obliquus</name>
    <dbReference type="NCBI Taxonomy" id="3088"/>
    <lineage>
        <taxon>Eukaryota</taxon>
        <taxon>Viridiplantae</taxon>
        <taxon>Chlorophyta</taxon>
        <taxon>core chlorophytes</taxon>
        <taxon>Chlorophyceae</taxon>
        <taxon>CS clade</taxon>
        <taxon>Sphaeropleales</taxon>
        <taxon>Scenedesmaceae</taxon>
        <taxon>Tetradesmus</taxon>
    </lineage>
</organism>
<evidence type="ECO:0000313" key="5">
    <source>
        <dbReference type="Proteomes" id="UP000256970"/>
    </source>
</evidence>
<protein>
    <recommendedName>
        <fullName evidence="3">RRM domain-containing protein</fullName>
    </recommendedName>
</protein>
<dbReference type="SUPFAM" id="SSF54928">
    <property type="entry name" value="RNA-binding domain, RBD"/>
    <property type="match status" value="1"/>
</dbReference>
<feature type="compositionally biased region" description="Low complexity" evidence="2">
    <location>
        <begin position="144"/>
        <end position="163"/>
    </location>
</feature>
<sequence>MSSPLPLVDVSSKAAKPDPGAAVFFARAPADASTEEIHDLFSQFGDVEGINIYRSWPSAKSSKGCGTVQFAACASALAARQALHGRKAFARAEAPLVVEPLDLRKPKQPPAASTVQQKAKDTVSACLPAHMSSGSSGNGPRALSNNNTSFNGNAASSNSSSSSRISETAAHPVLLLQPSRSWCGSLPAAAAAAAELSIAPCSEGDLLLSHHSQFNHLKPDITWRTPGVAWQSSWQQQQQQQQQVGGRSNSFPGIGTSSFGGAGGSFSLEAAARGDMLAVAAAAACRLAAPPKAMPAWAGNAAAAAAVNGQTALYNSMQAAGQPLLEQQLLNVTISARSKAYHSFDGSPHFSPLVHSSMTAAAAAAAAAAGPLADLRAQLGASPPVSPPAAAAAAAAMAVGALTMSESATAAAAAFGPISCPYSSDLMLADALQPGLLQPGMLQQAAAAATAADVADVSLGSWTHLLQAGTQHNAAAAAAGAAAAVEQALLLGHGIAAPSSPFGLLQAQQQQQQQQQQQLSFPGQAGASASQEFMFAATGSPLIGQAMPFPAAGGSIGCLQLLLPPPPPQQQQQQQQQQRSEWVLEVDSACWSSIAESGGWRSVTQLSGAQIQAKVQPDSPRIIMTVAGTAEQLHMARNLVQLLLQQRQWQQQQQN</sequence>
<dbReference type="Pfam" id="PF00076">
    <property type="entry name" value="RRM_1"/>
    <property type="match status" value="1"/>
</dbReference>
<feature type="region of interest" description="Disordered" evidence="2">
    <location>
        <begin position="232"/>
        <end position="251"/>
    </location>
</feature>
<dbReference type="InterPro" id="IPR012677">
    <property type="entry name" value="Nucleotide-bd_a/b_plait_sf"/>
</dbReference>
<dbReference type="EMBL" id="FNXT01000521">
    <property type="protein sequence ID" value="SZX64955.1"/>
    <property type="molecule type" value="Genomic_DNA"/>
</dbReference>
<reference evidence="4 5" key="1">
    <citation type="submission" date="2016-10" db="EMBL/GenBank/DDBJ databases">
        <authorList>
            <person name="Cai Z."/>
        </authorList>
    </citation>
    <scope>NUCLEOTIDE SEQUENCE [LARGE SCALE GENOMIC DNA]</scope>
</reference>
<evidence type="ECO:0000256" key="2">
    <source>
        <dbReference type="SAM" id="MobiDB-lite"/>
    </source>
</evidence>